<evidence type="ECO:0000256" key="1">
    <source>
        <dbReference type="SAM" id="MobiDB-lite"/>
    </source>
</evidence>
<protein>
    <submittedName>
        <fullName evidence="2">Uncharacterized protein</fullName>
    </submittedName>
</protein>
<dbReference type="EMBL" id="JAPDFR010000002">
    <property type="protein sequence ID" value="KAK0389412.1"/>
    <property type="molecule type" value="Genomic_DNA"/>
</dbReference>
<name>A0AA39GNV1_SARSR</name>
<accession>A0AA39GNV1</accession>
<organism evidence="2 3">
    <name type="scientific">Sarocladium strictum</name>
    <name type="common">Black bundle disease fungus</name>
    <name type="synonym">Acremonium strictum</name>
    <dbReference type="NCBI Taxonomy" id="5046"/>
    <lineage>
        <taxon>Eukaryota</taxon>
        <taxon>Fungi</taxon>
        <taxon>Dikarya</taxon>
        <taxon>Ascomycota</taxon>
        <taxon>Pezizomycotina</taxon>
        <taxon>Sordariomycetes</taxon>
        <taxon>Hypocreomycetidae</taxon>
        <taxon>Hypocreales</taxon>
        <taxon>Sarocladiaceae</taxon>
        <taxon>Sarocladium</taxon>
    </lineage>
</organism>
<gene>
    <name evidence="2" type="ORF">NLU13_2987</name>
</gene>
<sequence length="212" mass="23354">MAIRDRFRRALRKSVPTGHSIRHTDSSLTTASNTSNDSSEFSSISPRRQSFFSRAFTWGTRRSSRTAFGDSSNEDNSDHNDEQAPQARGLPGQGNLTLTRTASEAEREMKAEKKRQRRAKYKNAGVIHPRDKPLTAQNLRHQAMLGTWSWDEATGNSRHSFVSGISPCCTRPPSIHGDSDGDAGVDDYFDNGGSTSAHEVANALAALEGREF</sequence>
<dbReference type="AlphaFoldDB" id="A0AA39GNV1"/>
<evidence type="ECO:0000313" key="2">
    <source>
        <dbReference type="EMBL" id="KAK0389412.1"/>
    </source>
</evidence>
<feature type="region of interest" description="Disordered" evidence="1">
    <location>
        <begin position="63"/>
        <end position="97"/>
    </location>
</feature>
<comment type="caution">
    <text evidence="2">The sequence shown here is derived from an EMBL/GenBank/DDBJ whole genome shotgun (WGS) entry which is preliminary data.</text>
</comment>
<feature type="region of interest" description="Disordered" evidence="1">
    <location>
        <begin position="102"/>
        <end position="121"/>
    </location>
</feature>
<feature type="compositionally biased region" description="Basic residues" evidence="1">
    <location>
        <begin position="1"/>
        <end position="12"/>
    </location>
</feature>
<reference evidence="2" key="1">
    <citation type="submission" date="2022-10" db="EMBL/GenBank/DDBJ databases">
        <title>Determination and structural analysis of whole genome sequence of Sarocladium strictum F4-1.</title>
        <authorList>
            <person name="Hu L."/>
            <person name="Jiang Y."/>
        </authorList>
    </citation>
    <scope>NUCLEOTIDE SEQUENCE</scope>
    <source>
        <strain evidence="2">F4-1</strain>
    </source>
</reference>
<proteinExistence type="predicted"/>
<feature type="compositionally biased region" description="Basic residues" evidence="1">
    <location>
        <begin position="112"/>
        <end position="121"/>
    </location>
</feature>
<dbReference type="Proteomes" id="UP001175261">
    <property type="component" value="Unassembled WGS sequence"/>
</dbReference>
<keyword evidence="3" id="KW-1185">Reference proteome</keyword>
<evidence type="ECO:0000313" key="3">
    <source>
        <dbReference type="Proteomes" id="UP001175261"/>
    </source>
</evidence>
<feature type="region of interest" description="Disordered" evidence="1">
    <location>
        <begin position="1"/>
        <end position="46"/>
    </location>
</feature>
<feature type="compositionally biased region" description="Low complexity" evidence="1">
    <location>
        <begin position="32"/>
        <end position="45"/>
    </location>
</feature>